<accession>A0A1I7SN05</accession>
<reference evidence="3" key="1">
    <citation type="submission" date="2016-11" db="UniProtKB">
        <authorList>
            <consortium name="WormBaseParasite"/>
        </authorList>
    </citation>
    <scope>IDENTIFICATION</scope>
</reference>
<evidence type="ECO:0000313" key="2">
    <source>
        <dbReference type="Proteomes" id="UP000095284"/>
    </source>
</evidence>
<evidence type="ECO:0000313" key="3">
    <source>
        <dbReference type="WBParaSite" id="BXY_1444100.1"/>
    </source>
</evidence>
<feature type="region of interest" description="Disordered" evidence="1">
    <location>
        <begin position="35"/>
        <end position="54"/>
    </location>
</feature>
<evidence type="ECO:0000256" key="1">
    <source>
        <dbReference type="SAM" id="MobiDB-lite"/>
    </source>
</evidence>
<dbReference type="Proteomes" id="UP000095284">
    <property type="component" value="Unplaced"/>
</dbReference>
<dbReference type="AlphaFoldDB" id="A0A1I7SN05"/>
<sequence>MLRLMMHLGSLDKVEPKIKGQLRPEWRKFPKKDELGKVEHPCPPNQPGGPLEFHGCSPFFRPISSRPVQTEVDLEPSPPELVWGASVNQSMKL</sequence>
<protein>
    <submittedName>
        <fullName evidence="3">Uncharacterized protein</fullName>
    </submittedName>
</protein>
<organism evidence="2 3">
    <name type="scientific">Bursaphelenchus xylophilus</name>
    <name type="common">Pinewood nematode worm</name>
    <name type="synonym">Aphelenchoides xylophilus</name>
    <dbReference type="NCBI Taxonomy" id="6326"/>
    <lineage>
        <taxon>Eukaryota</taxon>
        <taxon>Metazoa</taxon>
        <taxon>Ecdysozoa</taxon>
        <taxon>Nematoda</taxon>
        <taxon>Chromadorea</taxon>
        <taxon>Rhabditida</taxon>
        <taxon>Tylenchina</taxon>
        <taxon>Tylenchomorpha</taxon>
        <taxon>Aphelenchoidea</taxon>
        <taxon>Aphelenchoididae</taxon>
        <taxon>Bursaphelenchus</taxon>
    </lineage>
</organism>
<name>A0A1I7SN05_BURXY</name>
<dbReference type="WBParaSite" id="BXY_1444100.1">
    <property type="protein sequence ID" value="BXY_1444100.1"/>
    <property type="gene ID" value="BXY_1444100"/>
</dbReference>
<proteinExistence type="predicted"/>